<protein>
    <submittedName>
        <fullName evidence="2">YpzG-like protein</fullName>
    </submittedName>
</protein>
<proteinExistence type="predicted"/>
<name>A0A4R3MSA9_9BACI</name>
<dbReference type="AlphaFoldDB" id="A0A4R3MSA9"/>
<dbReference type="InterPro" id="IPR025413">
    <property type="entry name" value="YpzG-like"/>
</dbReference>
<evidence type="ECO:0000256" key="1">
    <source>
        <dbReference type="SAM" id="MobiDB-lite"/>
    </source>
</evidence>
<dbReference type="Pfam" id="PF14139">
    <property type="entry name" value="YpzG"/>
    <property type="match status" value="1"/>
</dbReference>
<gene>
    <name evidence="2" type="ORF">EDD68_12624</name>
</gene>
<reference evidence="2 3" key="1">
    <citation type="submission" date="2019-03" db="EMBL/GenBank/DDBJ databases">
        <title>Genomic Encyclopedia of Type Strains, Phase IV (KMG-IV): sequencing the most valuable type-strain genomes for metagenomic binning, comparative biology and taxonomic classification.</title>
        <authorList>
            <person name="Goeker M."/>
        </authorList>
    </citation>
    <scope>NUCLEOTIDE SEQUENCE [LARGE SCALE GENOMIC DNA]</scope>
    <source>
        <strain evidence="2 3">DSM 25894</strain>
    </source>
</reference>
<feature type="compositionally biased region" description="Basic and acidic residues" evidence="1">
    <location>
        <begin position="1"/>
        <end position="15"/>
    </location>
</feature>
<organism evidence="2 3">
    <name type="scientific">Melghiribacillus thermohalophilus</name>
    <dbReference type="NCBI Taxonomy" id="1324956"/>
    <lineage>
        <taxon>Bacteria</taxon>
        <taxon>Bacillati</taxon>
        <taxon>Bacillota</taxon>
        <taxon>Bacilli</taxon>
        <taxon>Bacillales</taxon>
        <taxon>Bacillaceae</taxon>
        <taxon>Melghiribacillus</taxon>
    </lineage>
</organism>
<accession>A0A4R3MSA9</accession>
<evidence type="ECO:0000313" key="2">
    <source>
        <dbReference type="EMBL" id="TCT17951.1"/>
    </source>
</evidence>
<comment type="caution">
    <text evidence="2">The sequence shown here is derived from an EMBL/GenBank/DDBJ whole genome shotgun (WGS) entry which is preliminary data.</text>
</comment>
<feature type="compositionally biased region" description="Basic and acidic residues" evidence="1">
    <location>
        <begin position="44"/>
        <end position="54"/>
    </location>
</feature>
<sequence>MKSFHDDLTKKREVNRSPFQSPGANPKRAFDQVNGETQQTLSERILEVQARKRN</sequence>
<evidence type="ECO:0000313" key="3">
    <source>
        <dbReference type="Proteomes" id="UP000294650"/>
    </source>
</evidence>
<dbReference type="Proteomes" id="UP000294650">
    <property type="component" value="Unassembled WGS sequence"/>
</dbReference>
<keyword evidence="3" id="KW-1185">Reference proteome</keyword>
<feature type="region of interest" description="Disordered" evidence="1">
    <location>
        <begin position="1"/>
        <end position="54"/>
    </location>
</feature>
<dbReference type="RefSeq" id="WP_132372871.1">
    <property type="nucleotide sequence ID" value="NZ_SMAN01000026.1"/>
</dbReference>
<dbReference type="EMBL" id="SMAN01000026">
    <property type="protein sequence ID" value="TCT17951.1"/>
    <property type="molecule type" value="Genomic_DNA"/>
</dbReference>
<dbReference type="OrthoDB" id="2691863at2"/>